<keyword evidence="2" id="KW-1185">Reference proteome</keyword>
<gene>
    <name evidence="1" type="ORF">KPL71_008917</name>
</gene>
<reference evidence="2" key="1">
    <citation type="journal article" date="2023" name="Hortic. Res.">
        <title>A chromosome-level phased genome enabling allele-level studies in sweet orange: a case study on citrus Huanglongbing tolerance.</title>
        <authorList>
            <person name="Wu B."/>
            <person name="Yu Q."/>
            <person name="Deng Z."/>
            <person name="Duan Y."/>
            <person name="Luo F."/>
            <person name="Gmitter F. Jr."/>
        </authorList>
    </citation>
    <scope>NUCLEOTIDE SEQUENCE [LARGE SCALE GENOMIC DNA]</scope>
    <source>
        <strain evidence="2">cv. Valencia</strain>
    </source>
</reference>
<dbReference type="Proteomes" id="UP000829398">
    <property type="component" value="Chromosome 3"/>
</dbReference>
<sequence>MLPNVAMTEFSRTKKAYYFGCIINRLLLCALGRRVKDVRYHYGNKRHDLSGSLLEGLFRMDCFIFVLYKDLYVNLQYAILAKTITHGINCSLMLNYVTCASTLSHLRTLCSPVRQKACGLVKNLALIVNVTLGSLIFPINELLEYEPIVEAKDFINTAIEVSRDIRSKELRIYTNFGRCFRQLLIVQNQRLLKKKKDIDTLYDKMVVGVTFLKKGFIEYIDPQEEETIMICMTINVNKMVLVEVVNARLRPNKATSNAYTHYKIHLSLILGAYTSVIPFPNHNQVPPCNVFQAAMSKQTIGIYDALAYVLYYLQKPLLARKDVKLLQFNQLPTSVNVIVTIACYNGYHQGSSVDEEKWMSTIREQQFRRPAPSNIRDIQHGNYDKLDADGLVPPVSEGDVIIRETAPITLDQQTSSHTRCDLRTSLPSGEIGKDKFSSLHARKGTIGMMYNQEDIPWPVEGDVPSLMTLGRLIECIFCVGDIIQALHKCGYQKYRPETMYNGHTGKRLHMVEDKIYSCARGMSDTLTRQPFQGQSHGAHGAICVLKKRLFVQSDPYRVHVREHCGLMAIADLNNRKFLCKGCQERANIIHIPYACKLLFQELMAVCIAPRNAY</sequence>
<comment type="caution">
    <text evidence="1">The sequence shown here is derived from an EMBL/GenBank/DDBJ whole genome shotgun (WGS) entry which is preliminary data.</text>
</comment>
<name>A0ACB8MA37_CITSI</name>
<accession>A0ACB8MA37</accession>
<evidence type="ECO:0000313" key="2">
    <source>
        <dbReference type="Proteomes" id="UP000829398"/>
    </source>
</evidence>
<dbReference type="EMBL" id="CM039172">
    <property type="protein sequence ID" value="KAH9782486.1"/>
    <property type="molecule type" value="Genomic_DNA"/>
</dbReference>
<proteinExistence type="predicted"/>
<protein>
    <submittedName>
        <fullName evidence="1">DNA-directed RNA polymerase subunit beta</fullName>
    </submittedName>
</protein>
<keyword evidence="1" id="KW-0804">Transcription</keyword>
<organism evidence="1 2">
    <name type="scientific">Citrus sinensis</name>
    <name type="common">Sweet orange</name>
    <name type="synonym">Citrus aurantium var. sinensis</name>
    <dbReference type="NCBI Taxonomy" id="2711"/>
    <lineage>
        <taxon>Eukaryota</taxon>
        <taxon>Viridiplantae</taxon>
        <taxon>Streptophyta</taxon>
        <taxon>Embryophyta</taxon>
        <taxon>Tracheophyta</taxon>
        <taxon>Spermatophyta</taxon>
        <taxon>Magnoliopsida</taxon>
        <taxon>eudicotyledons</taxon>
        <taxon>Gunneridae</taxon>
        <taxon>Pentapetalae</taxon>
        <taxon>rosids</taxon>
        <taxon>malvids</taxon>
        <taxon>Sapindales</taxon>
        <taxon>Rutaceae</taxon>
        <taxon>Aurantioideae</taxon>
        <taxon>Citrus</taxon>
    </lineage>
</organism>
<keyword evidence="1" id="KW-0240">DNA-directed RNA polymerase</keyword>
<evidence type="ECO:0000313" key="1">
    <source>
        <dbReference type="EMBL" id="KAH9782486.1"/>
    </source>
</evidence>